<reference evidence="2" key="2">
    <citation type="submission" date="2016-06" db="EMBL/GenBank/DDBJ databases">
        <authorList>
            <person name="Huang P."/>
            <person name="Jiang X."/>
            <person name="Liu X."/>
        </authorList>
    </citation>
    <scope>NUCLEOTIDE SEQUENCE</scope>
    <source>
        <strain evidence="2">852011</strain>
    </source>
</reference>
<evidence type="ECO:0000313" key="2">
    <source>
        <dbReference type="EMBL" id="QLB61628.1"/>
    </source>
</evidence>
<dbReference type="EMBL" id="JAYLVJ010000015">
    <property type="protein sequence ID" value="MEO1755061.1"/>
    <property type="molecule type" value="Genomic_DNA"/>
</dbReference>
<dbReference type="AlphaFoldDB" id="A0A9Q6RZ78"/>
<accession>A0A9Q6RZ78</accession>
<name>A0A9Q6RZ78_9BURK</name>
<dbReference type="RefSeq" id="WP_107204008.1">
    <property type="nucleotide sequence ID" value="NZ_CP015958.1"/>
</dbReference>
<protein>
    <submittedName>
        <fullName evidence="2">Uncharacterized protein</fullName>
    </submittedName>
</protein>
<keyword evidence="4" id="KW-1185">Reference proteome</keyword>
<reference evidence="2 3" key="1">
    <citation type="journal article" date="2014" name="Genome Announc.">
        <title>Draft Genome Sequence of the Haloacid-Degrading Burkholderia caribensis Strain MBA4.</title>
        <authorList>
            <person name="Pan Y."/>
            <person name="Kong K.F."/>
            <person name="Tsang J.S."/>
        </authorList>
    </citation>
    <scope>NUCLEOTIDE SEQUENCE [LARGE SCALE GENOMIC DNA]</scope>
    <source>
        <strain evidence="2 3">852011</strain>
    </source>
</reference>
<gene>
    <name evidence="2" type="ORF">A9O66_04045</name>
    <name evidence="1" type="ORF">VOI32_14090</name>
</gene>
<evidence type="ECO:0000313" key="4">
    <source>
        <dbReference type="Proteomes" id="UP001462961"/>
    </source>
</evidence>
<evidence type="ECO:0000313" key="1">
    <source>
        <dbReference type="EMBL" id="MEO1755061.1"/>
    </source>
</evidence>
<evidence type="ECO:0000313" key="3">
    <source>
        <dbReference type="Proteomes" id="UP000509548"/>
    </source>
</evidence>
<sequence>MEFEYTRKRGQKRAYRVYVRLTGGPSLGFEYRAWVYHDEDFKGQLTSFPLTATDAEAAIVEARERVERDIEDLVGINE</sequence>
<organism evidence="2 3">
    <name type="scientific">Paraburkholderia caribensis</name>
    <dbReference type="NCBI Taxonomy" id="75105"/>
    <lineage>
        <taxon>Bacteria</taxon>
        <taxon>Pseudomonadati</taxon>
        <taxon>Pseudomonadota</taxon>
        <taxon>Betaproteobacteria</taxon>
        <taxon>Burkholderiales</taxon>
        <taxon>Burkholderiaceae</taxon>
        <taxon>Paraburkholderia</taxon>
    </lineage>
</organism>
<dbReference type="Proteomes" id="UP001462961">
    <property type="component" value="Unassembled WGS sequence"/>
</dbReference>
<reference evidence="1 4" key="3">
    <citation type="submission" date="2024-01" db="EMBL/GenBank/DDBJ databases">
        <title>The diversity of rhizobia nodulating Mimosa spp. in eleven states of Brazil covering several biomes is determined by host plant, location, and edaphic factors.</title>
        <authorList>
            <person name="Rouws L."/>
            <person name="Barauna A."/>
            <person name="Beukes C."/>
            <person name="De Faria S.M."/>
            <person name="Gross E."/>
            <person name="Dos Reis Junior F.B."/>
            <person name="Simon M."/>
            <person name="Maluk M."/>
            <person name="Odee D.W."/>
            <person name="Kenicer G."/>
            <person name="Young J.P.W."/>
            <person name="Reis V.M."/>
            <person name="Zilli J."/>
            <person name="James E.K."/>
        </authorList>
    </citation>
    <scope>NUCLEOTIDE SEQUENCE [LARGE SCALE GENOMIC DNA]</scope>
    <source>
        <strain evidence="1 4">JHI1651</strain>
    </source>
</reference>
<dbReference type="EMBL" id="CP015958">
    <property type="protein sequence ID" value="QLB61628.1"/>
    <property type="molecule type" value="Genomic_DNA"/>
</dbReference>
<dbReference type="Proteomes" id="UP000509548">
    <property type="component" value="Chromosome 1"/>
</dbReference>
<proteinExistence type="predicted"/>